<dbReference type="AlphaFoldDB" id="Q0SAR5"/>
<dbReference type="PRINTS" id="PR00625">
    <property type="entry name" value="JDOMAIN"/>
</dbReference>
<dbReference type="eggNOG" id="COG2214">
    <property type="taxonomic scope" value="Bacteria"/>
</dbReference>
<dbReference type="KEGG" id="rha:RHA1_ro03568"/>
<dbReference type="SUPFAM" id="SSF46565">
    <property type="entry name" value="Chaperone J-domain"/>
    <property type="match status" value="1"/>
</dbReference>
<feature type="domain" description="J" evidence="1">
    <location>
        <begin position="115"/>
        <end position="184"/>
    </location>
</feature>
<protein>
    <submittedName>
        <fullName evidence="2">Possible DnaJ</fullName>
    </submittedName>
</protein>
<proteinExistence type="predicted"/>
<dbReference type="InterPro" id="IPR001623">
    <property type="entry name" value="DnaJ_domain"/>
</dbReference>
<sequence length="243" mass="26877">MSGFAVAAFLHLSSPSHAARRSRATRPAADHPMRTAQTTNPMIVMVGSRRTAIDWHPEICRPSRAGSAHPHRHKPGGPFVRVGPVPPWWFRHPEPDTTSSSAPHEREAVMATEQDPYLVLGLSPAASPAEITSAYRRLLREHHPDTRVPGRPADSSADERLQQVLTAYALLRNPEFRVAHGKSATCRVDVQRAAAEPPGRYRRPPRVPTPSTTPIRIRGLVIDTPSQRPPATGLWIGPARWHR</sequence>
<dbReference type="Gene3D" id="1.10.287.110">
    <property type="entry name" value="DnaJ domain"/>
    <property type="match status" value="1"/>
</dbReference>
<reference evidence="3" key="1">
    <citation type="journal article" date="2006" name="Proc. Natl. Acad. Sci. U.S.A.">
        <title>The complete genome of Rhodococcus sp. RHA1 provides insights into a catabolic powerhouse.</title>
        <authorList>
            <person name="McLeod M.P."/>
            <person name="Warren R.L."/>
            <person name="Hsiao W.W.L."/>
            <person name="Araki N."/>
            <person name="Myhre M."/>
            <person name="Fernandes C."/>
            <person name="Miyazawa D."/>
            <person name="Wong W."/>
            <person name="Lillquist A.L."/>
            <person name="Wang D."/>
            <person name="Dosanjh M."/>
            <person name="Hara H."/>
            <person name="Petrescu A."/>
            <person name="Morin R.D."/>
            <person name="Yang G."/>
            <person name="Stott J.M."/>
            <person name="Schein J.E."/>
            <person name="Shin H."/>
            <person name="Smailus D."/>
            <person name="Siddiqui A.S."/>
            <person name="Marra M.A."/>
            <person name="Jones S.J.M."/>
            <person name="Holt R."/>
            <person name="Brinkman F.S.L."/>
            <person name="Miyauchi K."/>
            <person name="Fukuda M."/>
            <person name="Davies J.E."/>
            <person name="Mohn W.W."/>
            <person name="Eltis L.D."/>
        </authorList>
    </citation>
    <scope>NUCLEOTIDE SEQUENCE [LARGE SCALE GENOMIC DNA]</scope>
    <source>
        <strain evidence="3">RHA1</strain>
    </source>
</reference>
<dbReference type="Proteomes" id="UP000008710">
    <property type="component" value="Chromosome"/>
</dbReference>
<dbReference type="InterPro" id="IPR050817">
    <property type="entry name" value="DjlA_DnaK_co-chaperone"/>
</dbReference>
<gene>
    <name evidence="2" type="ordered locus">RHA1_ro03568</name>
</gene>
<evidence type="ECO:0000259" key="1">
    <source>
        <dbReference type="PROSITE" id="PS50076"/>
    </source>
</evidence>
<dbReference type="HOGENOM" id="CLU_1141875_0_0_11"/>
<accession>Q0SAR5</accession>
<dbReference type="SMART" id="SM00271">
    <property type="entry name" value="DnaJ"/>
    <property type="match status" value="1"/>
</dbReference>
<organism evidence="2 3">
    <name type="scientific">Rhodococcus jostii (strain RHA1)</name>
    <dbReference type="NCBI Taxonomy" id="101510"/>
    <lineage>
        <taxon>Bacteria</taxon>
        <taxon>Bacillati</taxon>
        <taxon>Actinomycetota</taxon>
        <taxon>Actinomycetes</taxon>
        <taxon>Mycobacteriales</taxon>
        <taxon>Nocardiaceae</taxon>
        <taxon>Rhodococcus</taxon>
    </lineage>
</organism>
<dbReference type="CDD" id="cd06257">
    <property type="entry name" value="DnaJ"/>
    <property type="match status" value="1"/>
</dbReference>
<dbReference type="EMBL" id="CP000431">
    <property type="protein sequence ID" value="ABG95371.1"/>
    <property type="molecule type" value="Genomic_DNA"/>
</dbReference>
<dbReference type="Pfam" id="PF00226">
    <property type="entry name" value="DnaJ"/>
    <property type="match status" value="1"/>
</dbReference>
<evidence type="ECO:0000313" key="3">
    <source>
        <dbReference type="Proteomes" id="UP000008710"/>
    </source>
</evidence>
<evidence type="ECO:0000313" key="2">
    <source>
        <dbReference type="EMBL" id="ABG95371.1"/>
    </source>
</evidence>
<dbReference type="PROSITE" id="PS50076">
    <property type="entry name" value="DNAJ_2"/>
    <property type="match status" value="1"/>
</dbReference>
<dbReference type="PANTHER" id="PTHR24074">
    <property type="entry name" value="CO-CHAPERONE PROTEIN DJLA"/>
    <property type="match status" value="1"/>
</dbReference>
<name>Q0SAR5_RHOJR</name>
<dbReference type="InterPro" id="IPR036869">
    <property type="entry name" value="J_dom_sf"/>
</dbReference>